<evidence type="ECO:0000313" key="11">
    <source>
        <dbReference type="Proteomes" id="UP000531594"/>
    </source>
</evidence>
<evidence type="ECO:0000256" key="5">
    <source>
        <dbReference type="ARBA" id="ARBA00022692"/>
    </source>
</evidence>
<keyword evidence="6 8" id="KW-1133">Transmembrane helix</keyword>
<evidence type="ECO:0000313" key="10">
    <source>
        <dbReference type="EMBL" id="MBB6444362.1"/>
    </source>
</evidence>
<comment type="subcellular location">
    <subcellularLocation>
        <location evidence="1">Cell membrane</location>
        <topology evidence="1">Multi-pass membrane protein</topology>
    </subcellularLocation>
</comment>
<dbReference type="SUPFAM" id="SSF103481">
    <property type="entry name" value="Multidrug resistance efflux transporter EmrE"/>
    <property type="match status" value="2"/>
</dbReference>
<keyword evidence="5 8" id="KW-0812">Transmembrane</keyword>
<dbReference type="PANTHER" id="PTHR22911">
    <property type="entry name" value="ACYL-MALONYL CONDENSING ENZYME-RELATED"/>
    <property type="match status" value="1"/>
</dbReference>
<dbReference type="InterPro" id="IPR037185">
    <property type="entry name" value="EmrE-like"/>
</dbReference>
<dbReference type="NCBIfam" id="TIGR00688">
    <property type="entry name" value="rarD"/>
    <property type="match status" value="1"/>
</dbReference>
<evidence type="ECO:0000256" key="4">
    <source>
        <dbReference type="ARBA" id="ARBA00022475"/>
    </source>
</evidence>
<feature type="transmembrane region" description="Helical" evidence="8">
    <location>
        <begin position="272"/>
        <end position="290"/>
    </location>
</feature>
<evidence type="ECO:0000256" key="2">
    <source>
        <dbReference type="ARBA" id="ARBA00007362"/>
    </source>
</evidence>
<feature type="transmembrane region" description="Helical" evidence="8">
    <location>
        <begin position="39"/>
        <end position="56"/>
    </location>
</feature>
<evidence type="ECO:0000256" key="3">
    <source>
        <dbReference type="ARBA" id="ARBA00022448"/>
    </source>
</evidence>
<name>A0A7X0HRD8_9BACI</name>
<evidence type="ECO:0000256" key="1">
    <source>
        <dbReference type="ARBA" id="ARBA00004651"/>
    </source>
</evidence>
<feature type="transmembrane region" description="Helical" evidence="8">
    <location>
        <begin position="183"/>
        <end position="202"/>
    </location>
</feature>
<feature type="transmembrane region" description="Helical" evidence="8">
    <location>
        <begin position="246"/>
        <end position="266"/>
    </location>
</feature>
<comment type="caution">
    <text evidence="10">The sequence shown here is derived from an EMBL/GenBank/DDBJ whole genome shotgun (WGS) entry which is preliminary data.</text>
</comment>
<keyword evidence="11" id="KW-1185">Reference proteome</keyword>
<reference evidence="10 11" key="1">
    <citation type="submission" date="2020-08" db="EMBL/GenBank/DDBJ databases">
        <title>Genomic Encyclopedia of Type Strains, Phase IV (KMG-IV): sequencing the most valuable type-strain genomes for metagenomic binning, comparative biology and taxonomic classification.</title>
        <authorList>
            <person name="Goeker M."/>
        </authorList>
    </citation>
    <scope>NUCLEOTIDE SEQUENCE [LARGE SCALE GENOMIC DNA]</scope>
    <source>
        <strain evidence="10 11">DSM 5391</strain>
    </source>
</reference>
<evidence type="ECO:0000256" key="6">
    <source>
        <dbReference type="ARBA" id="ARBA00022989"/>
    </source>
</evidence>
<dbReference type="RefSeq" id="WP_184523352.1">
    <property type="nucleotide sequence ID" value="NZ_JACHGK010000002.1"/>
</dbReference>
<evidence type="ECO:0000259" key="9">
    <source>
        <dbReference type="Pfam" id="PF00892"/>
    </source>
</evidence>
<dbReference type="AlphaFoldDB" id="A0A7X0HRD8"/>
<feature type="transmembrane region" description="Helical" evidence="8">
    <location>
        <begin position="108"/>
        <end position="125"/>
    </location>
</feature>
<feature type="transmembrane region" description="Helical" evidence="8">
    <location>
        <begin position="9"/>
        <end position="27"/>
    </location>
</feature>
<dbReference type="Proteomes" id="UP000531594">
    <property type="component" value="Unassembled WGS sequence"/>
</dbReference>
<proteinExistence type="inferred from homology"/>
<organism evidence="10 11">
    <name type="scientific">Bacillus benzoevorans</name>
    <dbReference type="NCBI Taxonomy" id="1456"/>
    <lineage>
        <taxon>Bacteria</taxon>
        <taxon>Bacillati</taxon>
        <taxon>Bacillota</taxon>
        <taxon>Bacilli</taxon>
        <taxon>Bacillales</taxon>
        <taxon>Bacillaceae</taxon>
        <taxon>Bacillus</taxon>
    </lineage>
</organism>
<dbReference type="GO" id="GO:0005886">
    <property type="term" value="C:plasma membrane"/>
    <property type="evidence" value="ECO:0007669"/>
    <property type="project" value="UniProtKB-SubCell"/>
</dbReference>
<dbReference type="EMBL" id="JACHGK010000002">
    <property type="protein sequence ID" value="MBB6444362.1"/>
    <property type="molecule type" value="Genomic_DNA"/>
</dbReference>
<keyword evidence="4" id="KW-1003">Cell membrane</keyword>
<dbReference type="InterPro" id="IPR000620">
    <property type="entry name" value="EamA_dom"/>
</dbReference>
<accession>A0A7X0HRD8</accession>
<sequence length="311" mass="35074">MESQTSRTGIVYTAGAYVMWGLLPLYWKLIQNVSSEEILAHRIIWSFVFMLFLLGFRKRLGPFWAVWKKLLHHPRPFITLILASLLISVNWFLYIWAVNHDHIIETSLGYYMNPLISILLGMVVLKEKLNFWQLLSVVLAAIGVTVLTVQFGSFPWVAVSLAVSFAIYGLAKKLTNFDAEIGLTMETLVITPLALIYLLFLTTNGSTAFEFSSLSDSLLLMGSGIATALPLLYFAKGAKLIPLSMVGFLQYIAPSISLFLGVFLYHEHFTKVHMTAFFFIWTALVVFSFAKTKFMVNLEPKFGKDKSVKAS</sequence>
<comment type="similarity">
    <text evidence="2">Belongs to the EamA transporter family.</text>
</comment>
<evidence type="ECO:0000256" key="7">
    <source>
        <dbReference type="ARBA" id="ARBA00023136"/>
    </source>
</evidence>
<keyword evidence="3" id="KW-0813">Transport</keyword>
<dbReference type="InterPro" id="IPR004626">
    <property type="entry name" value="RarD"/>
</dbReference>
<feature type="transmembrane region" description="Helical" evidence="8">
    <location>
        <begin position="154"/>
        <end position="171"/>
    </location>
</feature>
<feature type="domain" description="EamA" evidence="9">
    <location>
        <begin position="8"/>
        <end position="148"/>
    </location>
</feature>
<feature type="transmembrane region" description="Helical" evidence="8">
    <location>
        <begin position="214"/>
        <end position="234"/>
    </location>
</feature>
<keyword evidence="7 8" id="KW-0472">Membrane</keyword>
<dbReference type="PANTHER" id="PTHR22911:SF137">
    <property type="entry name" value="SOLUTE CARRIER FAMILY 35 MEMBER G2-RELATED"/>
    <property type="match status" value="1"/>
</dbReference>
<dbReference type="Pfam" id="PF00892">
    <property type="entry name" value="EamA"/>
    <property type="match status" value="1"/>
</dbReference>
<feature type="transmembrane region" description="Helical" evidence="8">
    <location>
        <begin position="77"/>
        <end position="96"/>
    </location>
</feature>
<protein>
    <submittedName>
        <fullName evidence="10">Chloramphenicol-sensitive protein RarD</fullName>
    </submittedName>
</protein>
<evidence type="ECO:0000256" key="8">
    <source>
        <dbReference type="SAM" id="Phobius"/>
    </source>
</evidence>
<gene>
    <name evidence="10" type="ORF">HNR53_000970</name>
</gene>
<dbReference type="Gene3D" id="1.10.3730.20">
    <property type="match status" value="1"/>
</dbReference>